<reference evidence="5 6" key="1">
    <citation type="submission" date="2018-03" db="EMBL/GenBank/DDBJ databases">
        <title>Draft Genome Sequences of the Obligatory Marine Myxobacteria Enhygromyxa salina SWB007.</title>
        <authorList>
            <person name="Poehlein A."/>
            <person name="Moghaddam J.A."/>
            <person name="Harms H."/>
            <person name="Alanjari M."/>
            <person name="Koenig G.M."/>
            <person name="Daniel R."/>
            <person name="Schaeberle T.F."/>
        </authorList>
    </citation>
    <scope>NUCLEOTIDE SEQUENCE [LARGE SCALE GENOMIC DNA]</scope>
    <source>
        <strain evidence="5 6">SWB007</strain>
    </source>
</reference>
<dbReference type="AlphaFoldDB" id="A0A2S9YNK4"/>
<dbReference type="EMBL" id="PVNL01000069">
    <property type="protein sequence ID" value="PRQ06670.1"/>
    <property type="molecule type" value="Genomic_DNA"/>
</dbReference>
<dbReference type="InterPro" id="IPR013815">
    <property type="entry name" value="ATP_grasp_subdomain_1"/>
</dbReference>
<dbReference type="GO" id="GO:0008716">
    <property type="term" value="F:D-alanine-D-alanine ligase activity"/>
    <property type="evidence" value="ECO:0007669"/>
    <property type="project" value="UniProtKB-EC"/>
</dbReference>
<keyword evidence="3" id="KW-0067">ATP-binding</keyword>
<accession>A0A2S9YNK4</accession>
<dbReference type="Gene3D" id="3.30.470.20">
    <property type="entry name" value="ATP-grasp fold, B domain"/>
    <property type="match status" value="1"/>
</dbReference>
<protein>
    <submittedName>
        <fullName evidence="5">D-alanine--D-alanine ligase</fullName>
        <ecNumber evidence="5">6.3.2.4</ecNumber>
    </submittedName>
</protein>
<evidence type="ECO:0000256" key="3">
    <source>
        <dbReference type="PROSITE-ProRule" id="PRU00409"/>
    </source>
</evidence>
<keyword evidence="3" id="KW-0547">Nucleotide-binding</keyword>
<feature type="domain" description="ATP-grasp" evidence="4">
    <location>
        <begin position="130"/>
        <end position="347"/>
    </location>
</feature>
<dbReference type="EC" id="6.3.2.4" evidence="5"/>
<proteinExistence type="inferred from homology"/>
<dbReference type="RefSeq" id="WP_106090522.1">
    <property type="nucleotide sequence ID" value="NZ_PVNL01000069.1"/>
</dbReference>
<name>A0A2S9YNK4_9BACT</name>
<dbReference type="GO" id="GO:0046872">
    <property type="term" value="F:metal ion binding"/>
    <property type="evidence" value="ECO:0007669"/>
    <property type="project" value="InterPro"/>
</dbReference>
<gene>
    <name evidence="5" type="primary">ddl_4</name>
    <name evidence="5" type="ORF">ENSA7_35460</name>
</gene>
<dbReference type="SUPFAM" id="SSF56059">
    <property type="entry name" value="Glutathione synthetase ATP-binding domain-like"/>
    <property type="match status" value="1"/>
</dbReference>
<evidence type="ECO:0000256" key="1">
    <source>
        <dbReference type="ARBA" id="ARBA00010871"/>
    </source>
</evidence>
<evidence type="ECO:0000313" key="5">
    <source>
        <dbReference type="EMBL" id="PRQ06670.1"/>
    </source>
</evidence>
<comment type="caution">
    <text evidence="5">The sequence shown here is derived from an EMBL/GenBank/DDBJ whole genome shotgun (WGS) entry which is preliminary data.</text>
</comment>
<comment type="similarity">
    <text evidence="1">Belongs to the D-alanine--D-alanine ligase family.</text>
</comment>
<keyword evidence="2 5" id="KW-0436">Ligase</keyword>
<dbReference type="PANTHER" id="PTHR23132:SF23">
    <property type="entry name" value="D-ALANINE--D-ALANINE LIGASE B"/>
    <property type="match status" value="1"/>
</dbReference>
<dbReference type="Pfam" id="PF07478">
    <property type="entry name" value="Dala_Dala_lig_C"/>
    <property type="match status" value="1"/>
</dbReference>
<dbReference type="Gene3D" id="3.30.1490.20">
    <property type="entry name" value="ATP-grasp fold, A domain"/>
    <property type="match status" value="1"/>
</dbReference>
<dbReference type="GO" id="GO:0005524">
    <property type="term" value="F:ATP binding"/>
    <property type="evidence" value="ECO:0007669"/>
    <property type="project" value="UniProtKB-UniRule"/>
</dbReference>
<dbReference type="PROSITE" id="PS50975">
    <property type="entry name" value="ATP_GRASP"/>
    <property type="match status" value="1"/>
</dbReference>
<dbReference type="Proteomes" id="UP000238823">
    <property type="component" value="Unassembled WGS sequence"/>
</dbReference>
<sequence length="375" mass="40121">MTAQPPLPGSHRVAVVHNLDFVEDDDDIPSTNDFDARANADVAEVATHVTRALRSAGHTPIQFGVRGSIEELIPQLHEREIGVVFNLVESLGGDPRREPEVPRALAKAGFACTGNPGRALTNALHKDVVRAVLATHRIPIARGCTVGGPTRLGAVKRARLRYPLFVKPAAADGSIGISQASVVVDDTQLRERVEFLVANIPGPYLVEEYLPGPEVNVAIFPADDTVGGARLVPTTIDFSGNPRECLPIVTYACKWDESSPEYHARTVPLGELLSVSARRDLLRTAEAAFYVIGGNSYGRVDLRIDAAGRACVIDVNPNPDLHPEAGYAVALRGAQVPYAQVVDTIVQQAVRRARPVAPSIVRPRSGAARCAFAVG</sequence>
<evidence type="ECO:0000256" key="2">
    <source>
        <dbReference type="ARBA" id="ARBA00022598"/>
    </source>
</evidence>
<organism evidence="5 6">
    <name type="scientific">Enhygromyxa salina</name>
    <dbReference type="NCBI Taxonomy" id="215803"/>
    <lineage>
        <taxon>Bacteria</taxon>
        <taxon>Pseudomonadati</taxon>
        <taxon>Myxococcota</taxon>
        <taxon>Polyangia</taxon>
        <taxon>Nannocystales</taxon>
        <taxon>Nannocystaceae</taxon>
        <taxon>Enhygromyxa</taxon>
    </lineage>
</organism>
<dbReference type="InterPro" id="IPR011095">
    <property type="entry name" value="Dala_Dala_lig_C"/>
</dbReference>
<evidence type="ECO:0000313" key="6">
    <source>
        <dbReference type="Proteomes" id="UP000238823"/>
    </source>
</evidence>
<evidence type="ECO:0000259" key="4">
    <source>
        <dbReference type="PROSITE" id="PS50975"/>
    </source>
</evidence>
<dbReference type="PANTHER" id="PTHR23132">
    <property type="entry name" value="D-ALANINE--D-ALANINE LIGASE"/>
    <property type="match status" value="1"/>
</dbReference>
<dbReference type="OrthoDB" id="9813261at2"/>
<dbReference type="InterPro" id="IPR011761">
    <property type="entry name" value="ATP-grasp"/>
</dbReference>